<sequence length="201" mass="20762">MRPDIVRGALVALGFTITANAAIAHEFTAALLVTGEKQEARLAQAVNGFLLAADERDGHPAETSDGHLGGVDVQVLPLPADAAGRVAGLIGTPRTRPDVLVVMGPEPEASAAVASLDFAGVVLRPGALPNGWATEDDTDSFAARYRSGYGSAPTEAAARGYNAARRLDAAIRPLDGISPRVALETALADTASGIDWQENTR</sequence>
<gene>
    <name evidence="2" type="ORF">SAMN05444007_10175</name>
</gene>
<dbReference type="EMBL" id="FNYD01000001">
    <property type="protein sequence ID" value="SEI40904.1"/>
    <property type="molecule type" value="Genomic_DNA"/>
</dbReference>
<proteinExistence type="predicted"/>
<keyword evidence="1" id="KW-0732">Signal</keyword>
<dbReference type="OrthoDB" id="7868535at2"/>
<feature type="signal peptide" evidence="1">
    <location>
        <begin position="1"/>
        <end position="21"/>
    </location>
</feature>
<accession>A0A1H6QIW4</accession>
<reference evidence="2 3" key="1">
    <citation type="submission" date="2016-10" db="EMBL/GenBank/DDBJ databases">
        <authorList>
            <person name="de Groot N.N."/>
        </authorList>
    </citation>
    <scope>NUCLEOTIDE SEQUENCE [LARGE SCALE GENOMIC DNA]</scope>
    <source>
        <strain evidence="2 3">DSM 29340</strain>
    </source>
</reference>
<dbReference type="STRING" id="1227549.SAMN05444007_10175"/>
<dbReference type="RefSeq" id="WP_143057857.1">
    <property type="nucleotide sequence ID" value="NZ_BMGV01000001.1"/>
</dbReference>
<dbReference type="Proteomes" id="UP000199379">
    <property type="component" value="Unassembled WGS sequence"/>
</dbReference>
<evidence type="ECO:0000256" key="1">
    <source>
        <dbReference type="SAM" id="SignalP"/>
    </source>
</evidence>
<protein>
    <submittedName>
        <fullName evidence="2">Uncharacterized protein</fullName>
    </submittedName>
</protein>
<feature type="chain" id="PRO_5011777237" evidence="1">
    <location>
        <begin position="22"/>
        <end position="201"/>
    </location>
</feature>
<name>A0A1H6QIW4_9RHOB</name>
<keyword evidence="3" id="KW-1185">Reference proteome</keyword>
<organism evidence="2 3">
    <name type="scientific">Cribrihabitans marinus</name>
    <dbReference type="NCBI Taxonomy" id="1227549"/>
    <lineage>
        <taxon>Bacteria</taxon>
        <taxon>Pseudomonadati</taxon>
        <taxon>Pseudomonadota</taxon>
        <taxon>Alphaproteobacteria</taxon>
        <taxon>Rhodobacterales</taxon>
        <taxon>Paracoccaceae</taxon>
        <taxon>Cribrihabitans</taxon>
    </lineage>
</organism>
<evidence type="ECO:0000313" key="3">
    <source>
        <dbReference type="Proteomes" id="UP000199379"/>
    </source>
</evidence>
<evidence type="ECO:0000313" key="2">
    <source>
        <dbReference type="EMBL" id="SEI40904.1"/>
    </source>
</evidence>
<dbReference type="Gene3D" id="3.40.50.2300">
    <property type="match status" value="1"/>
</dbReference>
<dbReference type="AlphaFoldDB" id="A0A1H6QIW4"/>